<dbReference type="PANTHER" id="PTHR43031">
    <property type="entry name" value="FAD-DEPENDENT OXIDOREDUCTASE"/>
    <property type="match status" value="1"/>
</dbReference>
<dbReference type="RefSeq" id="WP_003487223.1">
    <property type="nucleotide sequence ID" value="NZ_JXSU01000007.1"/>
</dbReference>
<dbReference type="CDD" id="cd00158">
    <property type="entry name" value="RHOD"/>
    <property type="match status" value="1"/>
</dbReference>
<name>A0A0D0ZWX3_CLOBO</name>
<dbReference type="SUPFAM" id="SSF52821">
    <property type="entry name" value="Rhodanese/Cell cycle control phosphatase"/>
    <property type="match status" value="1"/>
</dbReference>
<dbReference type="Pfam" id="PF00581">
    <property type="entry name" value="Rhodanese"/>
    <property type="match status" value="1"/>
</dbReference>
<dbReference type="PATRIC" id="fig|1379739.3.peg.1502"/>
<protein>
    <submittedName>
        <fullName evidence="2">Phage-shock protein</fullName>
    </submittedName>
</protein>
<dbReference type="InterPro" id="IPR050229">
    <property type="entry name" value="GlpE_sulfurtransferase"/>
</dbReference>
<dbReference type="PROSITE" id="PS50206">
    <property type="entry name" value="RHODANESE_3"/>
    <property type="match status" value="1"/>
</dbReference>
<accession>A0A0D0ZWX3</accession>
<dbReference type="Gene3D" id="3.40.250.10">
    <property type="entry name" value="Rhodanese-like domain"/>
    <property type="match status" value="1"/>
</dbReference>
<reference evidence="2 3" key="1">
    <citation type="submission" date="2014-06" db="EMBL/GenBank/DDBJ databases">
        <title>Genome characterization of distinct group I Clostridium botulinum lineages.</title>
        <authorList>
            <person name="Giordani F."/>
            <person name="Anselmo A."/>
            <person name="Fillo S."/>
            <person name="Palozzi A.M."/>
            <person name="Fortunato A."/>
            <person name="Gentile B."/>
            <person name="Ciammaruconi A."/>
            <person name="Anniballi F."/>
            <person name="De Medici D."/>
            <person name="Lista F."/>
        </authorList>
    </citation>
    <scope>NUCLEOTIDE SEQUENCE [LARGE SCALE GENOMIC DNA]</scope>
    <source>
        <strain evidence="2 3">B2 450</strain>
    </source>
</reference>
<gene>
    <name evidence="2" type="ORF">N495_05865</name>
</gene>
<dbReference type="SMART" id="SM00450">
    <property type="entry name" value="RHOD"/>
    <property type="match status" value="1"/>
</dbReference>
<evidence type="ECO:0000313" key="3">
    <source>
        <dbReference type="Proteomes" id="UP000032250"/>
    </source>
</evidence>
<dbReference type="Proteomes" id="UP000032250">
    <property type="component" value="Unassembled WGS sequence"/>
</dbReference>
<evidence type="ECO:0000259" key="1">
    <source>
        <dbReference type="PROSITE" id="PS50206"/>
    </source>
</evidence>
<sequence length="103" mass="11949">MYINTITSEEAKKMIDEREDITILDVRGESEYREGHIKGSKLIPLEFLEANVEDEVPDKNSTIFIYCRSGKKAKIGCEYLKELGYDNVYDMGGIMDWPYEIEN</sequence>
<proteinExistence type="predicted"/>
<comment type="caution">
    <text evidence="2">The sequence shown here is derived from an EMBL/GenBank/DDBJ whole genome shotgun (WGS) entry which is preliminary data.</text>
</comment>
<dbReference type="InterPro" id="IPR036873">
    <property type="entry name" value="Rhodanese-like_dom_sf"/>
</dbReference>
<feature type="domain" description="Rhodanese" evidence="1">
    <location>
        <begin position="17"/>
        <end position="103"/>
    </location>
</feature>
<dbReference type="AlphaFoldDB" id="A0A0D0ZWX3"/>
<dbReference type="OrthoDB" id="9800872at2"/>
<evidence type="ECO:0000313" key="2">
    <source>
        <dbReference type="EMBL" id="KIS23128.1"/>
    </source>
</evidence>
<organism evidence="2 3">
    <name type="scientific">Clostridium botulinum B2 450</name>
    <dbReference type="NCBI Taxonomy" id="1379739"/>
    <lineage>
        <taxon>Bacteria</taxon>
        <taxon>Bacillati</taxon>
        <taxon>Bacillota</taxon>
        <taxon>Clostridia</taxon>
        <taxon>Eubacteriales</taxon>
        <taxon>Clostridiaceae</taxon>
        <taxon>Clostridium</taxon>
    </lineage>
</organism>
<dbReference type="EMBL" id="JXSU01000007">
    <property type="protein sequence ID" value="KIS23128.1"/>
    <property type="molecule type" value="Genomic_DNA"/>
</dbReference>
<dbReference type="HOGENOM" id="CLU_089574_13_2_9"/>
<dbReference type="InterPro" id="IPR001763">
    <property type="entry name" value="Rhodanese-like_dom"/>
</dbReference>
<dbReference type="PANTHER" id="PTHR43031:SF1">
    <property type="entry name" value="PYRIDINE NUCLEOTIDE-DISULPHIDE OXIDOREDUCTASE"/>
    <property type="match status" value="1"/>
</dbReference>